<organism evidence="1 2">
    <name type="scientific">Crucibulum laeve</name>
    <dbReference type="NCBI Taxonomy" id="68775"/>
    <lineage>
        <taxon>Eukaryota</taxon>
        <taxon>Fungi</taxon>
        <taxon>Dikarya</taxon>
        <taxon>Basidiomycota</taxon>
        <taxon>Agaricomycotina</taxon>
        <taxon>Agaricomycetes</taxon>
        <taxon>Agaricomycetidae</taxon>
        <taxon>Agaricales</taxon>
        <taxon>Agaricineae</taxon>
        <taxon>Nidulariaceae</taxon>
        <taxon>Crucibulum</taxon>
    </lineage>
</organism>
<dbReference type="AlphaFoldDB" id="A0A5C3LRK9"/>
<dbReference type="Proteomes" id="UP000308652">
    <property type="component" value="Unassembled WGS sequence"/>
</dbReference>
<sequence length="55" mass="6371">MVHYTHQNAVIAFDTIYQTLIIHTMYAHLVSNWGDLKSLRQLVLSMLVEALFNIP</sequence>
<accession>A0A5C3LRK9</accession>
<evidence type="ECO:0000313" key="2">
    <source>
        <dbReference type="Proteomes" id="UP000308652"/>
    </source>
</evidence>
<evidence type="ECO:0000313" key="1">
    <source>
        <dbReference type="EMBL" id="TFK35392.1"/>
    </source>
</evidence>
<proteinExistence type="predicted"/>
<protein>
    <submittedName>
        <fullName evidence="1">Uncharacterized protein</fullName>
    </submittedName>
</protein>
<reference evidence="1 2" key="1">
    <citation type="journal article" date="2019" name="Nat. Ecol. Evol.">
        <title>Megaphylogeny resolves global patterns of mushroom evolution.</title>
        <authorList>
            <person name="Varga T."/>
            <person name="Krizsan K."/>
            <person name="Foldi C."/>
            <person name="Dima B."/>
            <person name="Sanchez-Garcia M."/>
            <person name="Sanchez-Ramirez S."/>
            <person name="Szollosi G.J."/>
            <person name="Szarkandi J.G."/>
            <person name="Papp V."/>
            <person name="Albert L."/>
            <person name="Andreopoulos W."/>
            <person name="Angelini C."/>
            <person name="Antonin V."/>
            <person name="Barry K.W."/>
            <person name="Bougher N.L."/>
            <person name="Buchanan P."/>
            <person name="Buyck B."/>
            <person name="Bense V."/>
            <person name="Catcheside P."/>
            <person name="Chovatia M."/>
            <person name="Cooper J."/>
            <person name="Damon W."/>
            <person name="Desjardin D."/>
            <person name="Finy P."/>
            <person name="Geml J."/>
            <person name="Haridas S."/>
            <person name="Hughes K."/>
            <person name="Justo A."/>
            <person name="Karasinski D."/>
            <person name="Kautmanova I."/>
            <person name="Kiss B."/>
            <person name="Kocsube S."/>
            <person name="Kotiranta H."/>
            <person name="LaButti K.M."/>
            <person name="Lechner B.E."/>
            <person name="Liimatainen K."/>
            <person name="Lipzen A."/>
            <person name="Lukacs Z."/>
            <person name="Mihaltcheva S."/>
            <person name="Morgado L.N."/>
            <person name="Niskanen T."/>
            <person name="Noordeloos M.E."/>
            <person name="Ohm R.A."/>
            <person name="Ortiz-Santana B."/>
            <person name="Ovrebo C."/>
            <person name="Racz N."/>
            <person name="Riley R."/>
            <person name="Savchenko A."/>
            <person name="Shiryaev A."/>
            <person name="Soop K."/>
            <person name="Spirin V."/>
            <person name="Szebenyi C."/>
            <person name="Tomsovsky M."/>
            <person name="Tulloss R.E."/>
            <person name="Uehling J."/>
            <person name="Grigoriev I.V."/>
            <person name="Vagvolgyi C."/>
            <person name="Papp T."/>
            <person name="Martin F.M."/>
            <person name="Miettinen O."/>
            <person name="Hibbett D.S."/>
            <person name="Nagy L.G."/>
        </authorList>
    </citation>
    <scope>NUCLEOTIDE SEQUENCE [LARGE SCALE GENOMIC DNA]</scope>
    <source>
        <strain evidence="1 2">CBS 166.37</strain>
    </source>
</reference>
<name>A0A5C3LRK9_9AGAR</name>
<gene>
    <name evidence="1" type="ORF">BDQ12DRAFT_726138</name>
</gene>
<dbReference type="EMBL" id="ML213622">
    <property type="protein sequence ID" value="TFK35392.1"/>
    <property type="molecule type" value="Genomic_DNA"/>
</dbReference>
<keyword evidence="2" id="KW-1185">Reference proteome</keyword>